<reference evidence="1" key="1">
    <citation type="submission" date="2020-01" db="EMBL/GenBank/DDBJ databases">
        <authorList>
            <person name="Rat A."/>
        </authorList>
    </citation>
    <scope>NUCLEOTIDE SEQUENCE</scope>
    <source>
        <strain evidence="1">LMG 31228</strain>
    </source>
</reference>
<proteinExistence type="predicted"/>
<organism evidence="1 2">
    <name type="scientific">Neoroseomonas eburnea</name>
    <dbReference type="NCBI Taxonomy" id="1346889"/>
    <lineage>
        <taxon>Bacteria</taxon>
        <taxon>Pseudomonadati</taxon>
        <taxon>Pseudomonadota</taxon>
        <taxon>Alphaproteobacteria</taxon>
        <taxon>Acetobacterales</taxon>
        <taxon>Acetobacteraceae</taxon>
        <taxon>Neoroseomonas</taxon>
    </lineage>
</organism>
<evidence type="ECO:0000313" key="2">
    <source>
        <dbReference type="Proteomes" id="UP001138709"/>
    </source>
</evidence>
<accession>A0A9X9XJ75</accession>
<name>A0A9X9XJ75_9PROT</name>
<comment type="caution">
    <text evidence="1">The sequence shown here is derived from an EMBL/GenBank/DDBJ whole genome shotgun (WGS) entry which is preliminary data.</text>
</comment>
<gene>
    <name evidence="1" type="ORF">GXW74_25010</name>
</gene>
<dbReference type="AlphaFoldDB" id="A0A9X9XJ75"/>
<sequence>MDDIVASTRRYEAWLGERLGAAPSARDLAEKHEKMAKDRFAFLRATYWRWCERAPDFDGEPRVLAVGDIHAENFGTWRDVEGRLVFGVNDHDEAAPMPWPHDLVRLVTSVLLGAAKLSVAVTADQVAAKVLDGYGEGMEAPRPLILDGTAGLWERLVLTSEKDHTDFWDEAREEAAKDAAIPPPRYGAALEAAFPPGAEIIGIYARDAGLGSRGRPRYAALAEYRGGLALREVKALVPSAWTRRPGEGPEVNRSAEAALGRHRSPDPWFAVTDGIARRRLSPNNRKIEFPKKVKEGAMVPPLEPVVLKAMGQDLAAIHSATPGARAAVRAALAAGRQDPAWLAEAAARMADAIAEDQAAWKAHMDGIAG</sequence>
<dbReference type="RefSeq" id="WP_211849325.1">
    <property type="nucleotide sequence ID" value="NZ_JAAEDL010000040.1"/>
</dbReference>
<dbReference type="InterPro" id="IPR018721">
    <property type="entry name" value="DUF2252"/>
</dbReference>
<dbReference type="Proteomes" id="UP001138709">
    <property type="component" value="Unassembled WGS sequence"/>
</dbReference>
<protein>
    <submittedName>
        <fullName evidence="1">DUF2252 domain-containing protein</fullName>
    </submittedName>
</protein>
<evidence type="ECO:0000313" key="1">
    <source>
        <dbReference type="EMBL" id="MBR0683761.1"/>
    </source>
</evidence>
<reference evidence="1" key="2">
    <citation type="journal article" date="2021" name="Syst. Appl. Microbiol.">
        <title>Roseomonas hellenica sp. nov., isolated from roots of wild-growing Alkanna tinctoria.</title>
        <authorList>
            <person name="Rat A."/>
            <person name="Naranjo H.D."/>
            <person name="Lebbe L."/>
            <person name="Cnockaert M."/>
            <person name="Krigas N."/>
            <person name="Grigoriadou K."/>
            <person name="Maloupa E."/>
            <person name="Willems A."/>
        </authorList>
    </citation>
    <scope>NUCLEOTIDE SEQUENCE</scope>
    <source>
        <strain evidence="1">LMG 31228</strain>
    </source>
</reference>
<keyword evidence="2" id="KW-1185">Reference proteome</keyword>
<dbReference type="PANTHER" id="PTHR39441">
    <property type="entry name" value="DUF2252 DOMAIN-CONTAINING PROTEIN"/>
    <property type="match status" value="1"/>
</dbReference>
<dbReference type="PANTHER" id="PTHR39441:SF1">
    <property type="entry name" value="DUF2252 DOMAIN-CONTAINING PROTEIN"/>
    <property type="match status" value="1"/>
</dbReference>
<dbReference type="EMBL" id="JAAEDL010000040">
    <property type="protein sequence ID" value="MBR0683761.1"/>
    <property type="molecule type" value="Genomic_DNA"/>
</dbReference>
<dbReference type="Pfam" id="PF10009">
    <property type="entry name" value="DUF2252"/>
    <property type="match status" value="1"/>
</dbReference>